<feature type="transmembrane region" description="Helical" evidence="12">
    <location>
        <begin position="149"/>
        <end position="170"/>
    </location>
</feature>
<feature type="domain" description="Major facilitator superfamily (MFS) profile" evidence="13">
    <location>
        <begin position="10"/>
        <end position="416"/>
    </location>
</feature>
<dbReference type="STRING" id="633440.SAMN05421869_1512"/>
<dbReference type="InterPro" id="IPR020846">
    <property type="entry name" value="MFS_dom"/>
</dbReference>
<evidence type="ECO:0000313" key="14">
    <source>
        <dbReference type="EMBL" id="SDM65579.1"/>
    </source>
</evidence>
<evidence type="ECO:0000256" key="4">
    <source>
        <dbReference type="ARBA" id="ARBA00022475"/>
    </source>
</evidence>
<dbReference type="SUPFAM" id="SSF103473">
    <property type="entry name" value="MFS general substrate transporter"/>
    <property type="match status" value="1"/>
</dbReference>
<evidence type="ECO:0000256" key="5">
    <source>
        <dbReference type="ARBA" id="ARBA00022692"/>
    </source>
</evidence>
<dbReference type="RefSeq" id="WP_090947091.1">
    <property type="nucleotide sequence ID" value="NZ_FNDJ01000051.1"/>
</dbReference>
<dbReference type="PROSITE" id="PS50850">
    <property type="entry name" value="MFS"/>
    <property type="match status" value="1"/>
</dbReference>
<sequence length="454" mass="48202">MSATPELKRVVMGALVGTALEWYDFFIYGTAAALVFNRLFFTDADPATGTIVAFATFGVGFVVRPFGGILFGHLGDRIGRRSTLIITTVIMGVSTGLIGLLPTYPAIGVWAPVLLTLLRVCQGLGAGAEFGGAATLLAEHAPPARRGYYASFAQTGVQIGLVLGTSAFLLVQLLPEPDITSWGWRVPFLLSFALIGVALYVRLRVAESPVFREMERTRVIVKLPIKDAVLRYPRNFLVGIGAHICDTAVVYTLATFSVAYATGQLGLSNRTALFGVVLFGLTVIVLQPVYGNLSDRIGRRPLNLFSVVFVAAFVFPYFLMVNTGVPWLVWPAMMIMGALGFAPQVAVQPVFYAELFGARVRYTGFAASRELGAALAGFSPLIGGVLAAQLDGAPWLVAAFLVGTAVISFVAFYASRETKDMDITATDPVAGGGATDPVAGGGATDPAVKRLVEE</sequence>
<feature type="compositionally biased region" description="Gly residues" evidence="11">
    <location>
        <begin position="431"/>
        <end position="443"/>
    </location>
</feature>
<gene>
    <name evidence="14" type="ORF">SAMN05421869_1512</name>
</gene>
<name>A0A1G9V0E0_9ACTN</name>
<accession>A0A1G9V0E0</accession>
<keyword evidence="4" id="KW-1003">Cell membrane</keyword>
<dbReference type="Proteomes" id="UP000199202">
    <property type="component" value="Unassembled WGS sequence"/>
</dbReference>
<feature type="transmembrane region" description="Helical" evidence="12">
    <location>
        <begin position="182"/>
        <end position="203"/>
    </location>
</feature>
<dbReference type="GO" id="GO:0005886">
    <property type="term" value="C:plasma membrane"/>
    <property type="evidence" value="ECO:0007669"/>
    <property type="project" value="UniProtKB-SubCell"/>
</dbReference>
<dbReference type="PANTHER" id="PTHR43045">
    <property type="entry name" value="SHIKIMATE TRANSPORTER"/>
    <property type="match status" value="1"/>
</dbReference>
<evidence type="ECO:0000313" key="15">
    <source>
        <dbReference type="Proteomes" id="UP000199202"/>
    </source>
</evidence>
<comment type="similarity">
    <text evidence="2">Belongs to the major facilitator superfamily. Metabolite:H+ Symporter (MHS) family (TC 2.A.1.6) family.</text>
</comment>
<dbReference type="Gene3D" id="1.20.1250.20">
    <property type="entry name" value="MFS general substrate transporter like domains"/>
    <property type="match status" value="2"/>
</dbReference>
<evidence type="ECO:0000256" key="8">
    <source>
        <dbReference type="ARBA" id="ARBA00023136"/>
    </source>
</evidence>
<feature type="transmembrane region" description="Helical" evidence="12">
    <location>
        <begin position="12"/>
        <end position="36"/>
    </location>
</feature>
<comment type="subcellular location">
    <subcellularLocation>
        <location evidence="1">Cell membrane</location>
        <topology evidence="1">Multi-pass membrane protein</topology>
    </subcellularLocation>
</comment>
<protein>
    <recommendedName>
        <fullName evidence="10">Putative proline/betaine transporter</fullName>
    </recommendedName>
</protein>
<feature type="transmembrane region" description="Helical" evidence="12">
    <location>
        <begin position="83"/>
        <end position="104"/>
    </location>
</feature>
<evidence type="ECO:0000256" key="11">
    <source>
        <dbReference type="SAM" id="MobiDB-lite"/>
    </source>
</evidence>
<feature type="transmembrane region" description="Helical" evidence="12">
    <location>
        <begin position="110"/>
        <end position="137"/>
    </location>
</feature>
<dbReference type="CDD" id="cd17369">
    <property type="entry name" value="MFS_ShiA_like"/>
    <property type="match status" value="1"/>
</dbReference>
<keyword evidence="3" id="KW-0813">Transport</keyword>
<keyword evidence="8 12" id="KW-0472">Membrane</keyword>
<dbReference type="EMBL" id="FNDJ01000051">
    <property type="protein sequence ID" value="SDM65579.1"/>
    <property type="molecule type" value="Genomic_DNA"/>
</dbReference>
<dbReference type="GO" id="GO:0015293">
    <property type="term" value="F:symporter activity"/>
    <property type="evidence" value="ECO:0007669"/>
    <property type="project" value="UniProtKB-KW"/>
</dbReference>
<evidence type="ECO:0000256" key="1">
    <source>
        <dbReference type="ARBA" id="ARBA00004651"/>
    </source>
</evidence>
<dbReference type="Pfam" id="PF07690">
    <property type="entry name" value="MFS_1"/>
    <property type="match status" value="1"/>
</dbReference>
<reference evidence="14 15" key="1">
    <citation type="submission" date="2016-10" db="EMBL/GenBank/DDBJ databases">
        <authorList>
            <person name="de Groot N.N."/>
        </authorList>
    </citation>
    <scope>NUCLEOTIDE SEQUENCE [LARGE SCALE GENOMIC DNA]</scope>
    <source>
        <strain evidence="14 15">CGMCC 4.6533</strain>
    </source>
</reference>
<feature type="transmembrane region" description="Helical" evidence="12">
    <location>
        <begin position="327"/>
        <end position="351"/>
    </location>
</feature>
<evidence type="ECO:0000256" key="3">
    <source>
        <dbReference type="ARBA" id="ARBA00022448"/>
    </source>
</evidence>
<feature type="transmembrane region" description="Helical" evidence="12">
    <location>
        <begin position="302"/>
        <end position="321"/>
    </location>
</feature>
<keyword evidence="5 12" id="KW-0812">Transmembrane</keyword>
<evidence type="ECO:0000256" key="9">
    <source>
        <dbReference type="ARBA" id="ARBA00037295"/>
    </source>
</evidence>
<dbReference type="InterPro" id="IPR011701">
    <property type="entry name" value="MFS"/>
</dbReference>
<keyword evidence="7 12" id="KW-1133">Transmembrane helix</keyword>
<dbReference type="AlphaFoldDB" id="A0A1G9V0E0"/>
<dbReference type="OrthoDB" id="3768022at2"/>
<feature type="transmembrane region" description="Helical" evidence="12">
    <location>
        <begin position="395"/>
        <end position="414"/>
    </location>
</feature>
<evidence type="ECO:0000259" key="13">
    <source>
        <dbReference type="PROSITE" id="PS50850"/>
    </source>
</evidence>
<organism evidence="14 15">
    <name type="scientific">Nonomuraea jiangxiensis</name>
    <dbReference type="NCBI Taxonomy" id="633440"/>
    <lineage>
        <taxon>Bacteria</taxon>
        <taxon>Bacillati</taxon>
        <taxon>Actinomycetota</taxon>
        <taxon>Actinomycetes</taxon>
        <taxon>Streptosporangiales</taxon>
        <taxon>Streptosporangiaceae</taxon>
        <taxon>Nonomuraea</taxon>
    </lineage>
</organism>
<keyword evidence="6" id="KW-0769">Symport</keyword>
<comment type="function">
    <text evidence="9">May be a proton symporter involved in the uptake of osmolytes such as proline and glycine betaine.</text>
</comment>
<evidence type="ECO:0000256" key="2">
    <source>
        <dbReference type="ARBA" id="ARBA00008240"/>
    </source>
</evidence>
<feature type="transmembrane region" description="Helical" evidence="12">
    <location>
        <begin position="48"/>
        <end position="71"/>
    </location>
</feature>
<evidence type="ECO:0000256" key="10">
    <source>
        <dbReference type="ARBA" id="ARBA00039918"/>
    </source>
</evidence>
<feature type="region of interest" description="Disordered" evidence="11">
    <location>
        <begin position="431"/>
        <end position="454"/>
    </location>
</feature>
<feature type="transmembrane region" description="Helical" evidence="12">
    <location>
        <begin position="236"/>
        <end position="260"/>
    </location>
</feature>
<dbReference type="PANTHER" id="PTHR43045:SF1">
    <property type="entry name" value="SHIKIMATE TRANSPORTER"/>
    <property type="match status" value="1"/>
</dbReference>
<evidence type="ECO:0000256" key="6">
    <source>
        <dbReference type="ARBA" id="ARBA00022847"/>
    </source>
</evidence>
<dbReference type="InterPro" id="IPR036259">
    <property type="entry name" value="MFS_trans_sf"/>
</dbReference>
<keyword evidence="15" id="KW-1185">Reference proteome</keyword>
<feature type="transmembrane region" description="Helical" evidence="12">
    <location>
        <begin position="371"/>
        <end position="389"/>
    </location>
</feature>
<dbReference type="FunFam" id="1.20.1250.20:FF:000001">
    <property type="entry name" value="Dicarboxylate MFS transporter"/>
    <property type="match status" value="1"/>
</dbReference>
<feature type="transmembrane region" description="Helical" evidence="12">
    <location>
        <begin position="272"/>
        <end position="290"/>
    </location>
</feature>
<proteinExistence type="inferred from homology"/>
<evidence type="ECO:0000256" key="7">
    <source>
        <dbReference type="ARBA" id="ARBA00022989"/>
    </source>
</evidence>
<evidence type="ECO:0000256" key="12">
    <source>
        <dbReference type="SAM" id="Phobius"/>
    </source>
</evidence>